<sequence length="426" mass="46844">MPMTATKEGKKQDGEPENVAMGKDLEIGVPRIPSLQLEDSTENVLDIIADTDKEKLSEINSKKDDEQLDNKQLEHYSDKPNGNVRNQASDLMGVITNSNDSPIESEVFDIPDSAKNKKAVYDNNELLSQGLREVGDTGTSLHELNVFRHSDWHSAFSRYNSASTANEPPTGNVSSCSPHDNSSEPAQAESAQNFQSKNTNGTLPSNGSSNNSDTGLTNNRTFTKSTVKCLHPSAFQPAQNNRLSLPQPAIQGKADAAMSKTILPQVRGMNQQFQVQHHHVRNIAQQQLAHQDDLLLKNMAVAAPQCGSSNMFSVPIEGNIDNHSLNGGTSGSYHGSSSGALTARRSNIESDNGVTMKGGVGDGSRSGIDKTRFAQREAALIKFRQKRKQRFFEKKVRYQSRKKDQEFEDNLYVNRRTQIVNLSFPS</sequence>
<protein>
    <recommendedName>
        <fullName evidence="5">CCT domain-containing protein</fullName>
    </recommendedName>
</protein>
<feature type="region of interest" description="Disordered" evidence="4">
    <location>
        <begin position="58"/>
        <end position="84"/>
    </location>
</feature>
<dbReference type="EMBL" id="JANJYI010000009">
    <property type="protein sequence ID" value="KAK2633833.1"/>
    <property type="molecule type" value="Genomic_DNA"/>
</dbReference>
<keyword evidence="7" id="KW-1185">Reference proteome</keyword>
<gene>
    <name evidence="6" type="ORF">Ddye_028625</name>
</gene>
<accession>A0AAD9TE30</accession>
<dbReference type="GO" id="GO:0005634">
    <property type="term" value="C:nucleus"/>
    <property type="evidence" value="ECO:0007669"/>
    <property type="project" value="UniProtKB-SubCell"/>
</dbReference>
<feature type="region of interest" description="Disordered" evidence="4">
    <location>
        <begin position="161"/>
        <end position="219"/>
    </location>
</feature>
<feature type="compositionally biased region" description="Basic and acidic residues" evidence="4">
    <location>
        <begin position="58"/>
        <end position="78"/>
    </location>
</feature>
<evidence type="ECO:0000256" key="3">
    <source>
        <dbReference type="PROSITE-ProRule" id="PRU00357"/>
    </source>
</evidence>
<evidence type="ECO:0000256" key="2">
    <source>
        <dbReference type="ARBA" id="ARBA00023242"/>
    </source>
</evidence>
<name>A0AAD9TE30_9ROSI</name>
<evidence type="ECO:0000256" key="1">
    <source>
        <dbReference type="ARBA" id="ARBA00004123"/>
    </source>
</evidence>
<evidence type="ECO:0000313" key="7">
    <source>
        <dbReference type="Proteomes" id="UP001280121"/>
    </source>
</evidence>
<evidence type="ECO:0000313" key="6">
    <source>
        <dbReference type="EMBL" id="KAK2633833.1"/>
    </source>
</evidence>
<dbReference type="Proteomes" id="UP001280121">
    <property type="component" value="Unassembled WGS sequence"/>
</dbReference>
<comment type="caution">
    <text evidence="6">The sequence shown here is derived from an EMBL/GenBank/DDBJ whole genome shotgun (WGS) entry which is preliminary data.</text>
</comment>
<feature type="domain" description="CCT" evidence="5">
    <location>
        <begin position="376"/>
        <end position="418"/>
    </location>
</feature>
<evidence type="ECO:0000256" key="4">
    <source>
        <dbReference type="SAM" id="MobiDB-lite"/>
    </source>
</evidence>
<dbReference type="AlphaFoldDB" id="A0AAD9TE30"/>
<organism evidence="6 7">
    <name type="scientific">Dipteronia dyeriana</name>
    <dbReference type="NCBI Taxonomy" id="168575"/>
    <lineage>
        <taxon>Eukaryota</taxon>
        <taxon>Viridiplantae</taxon>
        <taxon>Streptophyta</taxon>
        <taxon>Embryophyta</taxon>
        <taxon>Tracheophyta</taxon>
        <taxon>Spermatophyta</taxon>
        <taxon>Magnoliopsida</taxon>
        <taxon>eudicotyledons</taxon>
        <taxon>Gunneridae</taxon>
        <taxon>Pentapetalae</taxon>
        <taxon>rosids</taxon>
        <taxon>malvids</taxon>
        <taxon>Sapindales</taxon>
        <taxon>Sapindaceae</taxon>
        <taxon>Hippocastanoideae</taxon>
        <taxon>Acereae</taxon>
        <taxon>Dipteronia</taxon>
    </lineage>
</organism>
<feature type="region of interest" description="Disordered" evidence="4">
    <location>
        <begin position="1"/>
        <end position="27"/>
    </location>
</feature>
<dbReference type="InterPro" id="IPR010402">
    <property type="entry name" value="CCT_domain"/>
</dbReference>
<keyword evidence="2 3" id="KW-0539">Nucleus</keyword>
<dbReference type="PROSITE" id="PS51017">
    <property type="entry name" value="CCT"/>
    <property type="match status" value="1"/>
</dbReference>
<reference evidence="6" key="1">
    <citation type="journal article" date="2023" name="Plant J.">
        <title>Genome sequences and population genomics provide insights into the demographic history, inbreeding, and mutation load of two 'living fossil' tree species of Dipteronia.</title>
        <authorList>
            <person name="Feng Y."/>
            <person name="Comes H.P."/>
            <person name="Chen J."/>
            <person name="Zhu S."/>
            <person name="Lu R."/>
            <person name="Zhang X."/>
            <person name="Li P."/>
            <person name="Qiu J."/>
            <person name="Olsen K.M."/>
            <person name="Qiu Y."/>
        </authorList>
    </citation>
    <scope>NUCLEOTIDE SEQUENCE</scope>
    <source>
        <strain evidence="6">KIB01</strain>
    </source>
</reference>
<evidence type="ECO:0000259" key="5">
    <source>
        <dbReference type="PROSITE" id="PS51017"/>
    </source>
</evidence>
<comment type="subcellular location">
    <subcellularLocation>
        <location evidence="1 3">Nucleus</location>
    </subcellularLocation>
</comment>
<proteinExistence type="predicted"/>